<keyword evidence="2" id="KW-1185">Reference proteome</keyword>
<reference evidence="1 2" key="1">
    <citation type="submission" date="2016-11" db="EMBL/GenBank/DDBJ databases">
        <title>Description of two novel members of the family Erysipelotrichaceae: Ileibacterium lipovorans gen. nov., sp. nov. and Dubosiella newyorkensis, gen. nov., sp. nov.</title>
        <authorList>
            <person name="Cox L.M."/>
            <person name="Sohn J."/>
            <person name="Tyrrell K.L."/>
            <person name="Citron D.M."/>
            <person name="Lawson P.A."/>
            <person name="Patel N.B."/>
            <person name="Iizumi T."/>
            <person name="Perez-Perez G.I."/>
            <person name="Goldstein E.J."/>
            <person name="Blaser M.J."/>
        </authorList>
    </citation>
    <scope>NUCLEOTIDE SEQUENCE [LARGE SCALE GENOMIC DNA]</scope>
    <source>
        <strain evidence="1 2">NYU-BL-A3</strain>
    </source>
</reference>
<evidence type="ECO:0008006" key="3">
    <source>
        <dbReference type="Google" id="ProtNLM"/>
    </source>
</evidence>
<dbReference type="OrthoDB" id="9790372at2"/>
<dbReference type="EMBL" id="MPJW01000141">
    <property type="protein sequence ID" value="OLU39141.1"/>
    <property type="molecule type" value="Genomic_DNA"/>
</dbReference>
<proteinExistence type="predicted"/>
<protein>
    <recommendedName>
        <fullName evidence="3">DUF177 domain-containing protein</fullName>
    </recommendedName>
</protein>
<dbReference type="Proteomes" id="UP000186341">
    <property type="component" value="Unassembled WGS sequence"/>
</dbReference>
<accession>A0A1U7NFJ9</accession>
<evidence type="ECO:0000313" key="1">
    <source>
        <dbReference type="EMBL" id="OLU39141.1"/>
    </source>
</evidence>
<dbReference type="GeneID" id="82202974"/>
<sequence>MKYTRNDFLAASDHTIWIDEWISVEDSEFLDHSVVKAVPECHITGSLHFDSENRVTSDLDLKGVMTVLDSITNEDLDIDFETVSETVYSFSPVSDDEQDDEVVVVKKDTIDLNPEIFQAIIFDAPMSITALSREDYPEGNGWVLLSDQDEQNDEEAVDPRWAKLKDFQLNDD</sequence>
<dbReference type="RefSeq" id="WP_075819723.1">
    <property type="nucleotide sequence ID" value="NZ_CAJUTZ010000074.1"/>
</dbReference>
<dbReference type="Pfam" id="PF02620">
    <property type="entry name" value="YceD"/>
    <property type="match status" value="1"/>
</dbReference>
<dbReference type="InterPro" id="IPR003772">
    <property type="entry name" value="YceD"/>
</dbReference>
<organism evidence="1 2">
    <name type="scientific">Ileibacterium valens</name>
    <dbReference type="NCBI Taxonomy" id="1862668"/>
    <lineage>
        <taxon>Bacteria</taxon>
        <taxon>Bacillati</taxon>
        <taxon>Bacillota</taxon>
        <taxon>Erysipelotrichia</taxon>
        <taxon>Erysipelotrichales</taxon>
        <taxon>Erysipelotrichaceae</taxon>
        <taxon>Ileibacterium</taxon>
    </lineage>
</organism>
<evidence type="ECO:0000313" key="2">
    <source>
        <dbReference type="Proteomes" id="UP000186341"/>
    </source>
</evidence>
<gene>
    <name evidence="1" type="ORF">BO222_07200</name>
</gene>
<name>A0A1U7NFJ9_9FIRM</name>
<dbReference type="AlphaFoldDB" id="A0A1U7NFJ9"/>
<comment type="caution">
    <text evidence="1">The sequence shown here is derived from an EMBL/GenBank/DDBJ whole genome shotgun (WGS) entry which is preliminary data.</text>
</comment>